<keyword evidence="6 9" id="KW-1133">Transmembrane helix</keyword>
<protein>
    <recommendedName>
        <fullName evidence="12">Golgi SNAP receptor complex member 1</fullName>
    </recommendedName>
</protein>
<dbReference type="Proteomes" id="UP000012073">
    <property type="component" value="Unassembled WGS sequence"/>
</dbReference>
<evidence type="ECO:0000256" key="4">
    <source>
        <dbReference type="ARBA" id="ARBA00022692"/>
    </source>
</evidence>
<accession>R7Q8M3</accession>
<dbReference type="GeneID" id="17321275"/>
<keyword evidence="4 9" id="KW-0812">Transmembrane</keyword>
<keyword evidence="7" id="KW-0333">Golgi apparatus</keyword>
<dbReference type="Pfam" id="PF12352">
    <property type="entry name" value="V-SNARE_C"/>
    <property type="match status" value="1"/>
</dbReference>
<evidence type="ECO:0000256" key="9">
    <source>
        <dbReference type="SAM" id="Phobius"/>
    </source>
</evidence>
<feature type="transmembrane region" description="Helical" evidence="9">
    <location>
        <begin position="157"/>
        <end position="177"/>
    </location>
</feature>
<dbReference type="GO" id="GO:0000139">
    <property type="term" value="C:Golgi membrane"/>
    <property type="evidence" value="ECO:0007669"/>
    <property type="project" value="UniProtKB-SubCell"/>
</dbReference>
<dbReference type="Gramene" id="CDF33741">
    <property type="protein sequence ID" value="CDF33741"/>
    <property type="gene ID" value="CHC_T00002527001"/>
</dbReference>
<reference evidence="11" key="1">
    <citation type="journal article" date="2013" name="Proc. Natl. Acad. Sci. U.S.A.">
        <title>Genome structure and metabolic features in the red seaweed Chondrus crispus shed light on evolution of the Archaeplastida.</title>
        <authorList>
            <person name="Collen J."/>
            <person name="Porcel B."/>
            <person name="Carre W."/>
            <person name="Ball S.G."/>
            <person name="Chaparro C."/>
            <person name="Tonon T."/>
            <person name="Barbeyron T."/>
            <person name="Michel G."/>
            <person name="Noel B."/>
            <person name="Valentin K."/>
            <person name="Elias M."/>
            <person name="Artiguenave F."/>
            <person name="Arun A."/>
            <person name="Aury J.M."/>
            <person name="Barbosa-Neto J.F."/>
            <person name="Bothwell J.H."/>
            <person name="Bouget F.Y."/>
            <person name="Brillet L."/>
            <person name="Cabello-Hurtado F."/>
            <person name="Capella-Gutierrez S."/>
            <person name="Charrier B."/>
            <person name="Cladiere L."/>
            <person name="Cock J.M."/>
            <person name="Coelho S.M."/>
            <person name="Colleoni C."/>
            <person name="Czjzek M."/>
            <person name="Da Silva C."/>
            <person name="Delage L."/>
            <person name="Denoeud F."/>
            <person name="Deschamps P."/>
            <person name="Dittami S.M."/>
            <person name="Gabaldon T."/>
            <person name="Gachon C.M."/>
            <person name="Groisillier A."/>
            <person name="Herve C."/>
            <person name="Jabbari K."/>
            <person name="Katinka M."/>
            <person name="Kloareg B."/>
            <person name="Kowalczyk N."/>
            <person name="Labadie K."/>
            <person name="Leblanc C."/>
            <person name="Lopez P.J."/>
            <person name="McLachlan D.H."/>
            <person name="Meslet-Cladiere L."/>
            <person name="Moustafa A."/>
            <person name="Nehr Z."/>
            <person name="Nyvall Collen P."/>
            <person name="Panaud O."/>
            <person name="Partensky F."/>
            <person name="Poulain J."/>
            <person name="Rensing S.A."/>
            <person name="Rousvoal S."/>
            <person name="Samson G."/>
            <person name="Symeonidi A."/>
            <person name="Weissenbach J."/>
            <person name="Zambounis A."/>
            <person name="Wincker P."/>
            <person name="Boyen C."/>
        </authorList>
    </citation>
    <scope>NUCLEOTIDE SEQUENCE [LARGE SCALE GENOMIC DNA]</scope>
    <source>
        <strain evidence="11">cv. Stackhouse</strain>
    </source>
</reference>
<dbReference type="GO" id="GO:0006906">
    <property type="term" value="P:vesicle fusion"/>
    <property type="evidence" value="ECO:0007669"/>
    <property type="project" value="TreeGrafter"/>
</dbReference>
<dbReference type="OMA" id="EILRDYC"/>
<evidence type="ECO:0000256" key="1">
    <source>
        <dbReference type="ARBA" id="ARBA00004409"/>
    </source>
</evidence>
<dbReference type="GO" id="GO:0031201">
    <property type="term" value="C:SNARE complex"/>
    <property type="evidence" value="ECO:0007669"/>
    <property type="project" value="TreeGrafter"/>
</dbReference>
<dbReference type="InterPro" id="IPR023601">
    <property type="entry name" value="Golgi_SNAP_su1"/>
</dbReference>
<comment type="subcellular location">
    <subcellularLocation>
        <location evidence="1">Golgi apparatus membrane</location>
        <topology evidence="1">Single-pass type IV membrane protein</topology>
    </subcellularLocation>
</comment>
<dbReference type="PANTHER" id="PTHR21094:SF2">
    <property type="entry name" value="GOLGI SNAP RECEPTOR COMPLEX MEMBER 1"/>
    <property type="match status" value="1"/>
</dbReference>
<evidence type="ECO:0000256" key="5">
    <source>
        <dbReference type="ARBA" id="ARBA00022927"/>
    </source>
</evidence>
<gene>
    <name evidence="10" type="ORF">CHC_T00002527001</name>
</gene>
<evidence type="ECO:0008006" key="12">
    <source>
        <dbReference type="Google" id="ProtNLM"/>
    </source>
</evidence>
<dbReference type="GO" id="GO:0015031">
    <property type="term" value="P:protein transport"/>
    <property type="evidence" value="ECO:0007669"/>
    <property type="project" value="UniProtKB-KW"/>
</dbReference>
<dbReference type="GO" id="GO:0048219">
    <property type="term" value="P:inter-Golgi cisterna vesicle-mediated transport"/>
    <property type="evidence" value="ECO:0007669"/>
    <property type="project" value="TreeGrafter"/>
</dbReference>
<evidence type="ECO:0000313" key="10">
    <source>
        <dbReference type="EMBL" id="CDF33741.1"/>
    </source>
</evidence>
<sequence>MQSLLARLRVLVDAMGVAVTESGPTPAPALQRTMHRHAEILRDYNQEFRKTMDALVASRDHADLMAGAAAAAAEGGRVRVVGDSPGLDGLYKERASIAGATTGADSAIATGLSLKEDLERQRAMFASMVERMETMSEGLPAVNRLIGQIRRKKKRDVLIMAAVVGTMLFITFSWKVMH</sequence>
<keyword evidence="3" id="KW-0813">Transport</keyword>
<dbReference type="GO" id="GO:0005797">
    <property type="term" value="C:Golgi medial cisterna"/>
    <property type="evidence" value="ECO:0007669"/>
    <property type="project" value="TreeGrafter"/>
</dbReference>
<evidence type="ECO:0000256" key="2">
    <source>
        <dbReference type="ARBA" id="ARBA00008473"/>
    </source>
</evidence>
<dbReference type="KEGG" id="ccp:CHC_T00002527001"/>
<dbReference type="OrthoDB" id="5688at2759"/>
<evidence type="ECO:0000313" key="11">
    <source>
        <dbReference type="Proteomes" id="UP000012073"/>
    </source>
</evidence>
<dbReference type="GO" id="GO:0005484">
    <property type="term" value="F:SNAP receptor activity"/>
    <property type="evidence" value="ECO:0007669"/>
    <property type="project" value="TreeGrafter"/>
</dbReference>
<proteinExistence type="inferred from homology"/>
<dbReference type="AlphaFoldDB" id="R7Q8M3"/>
<dbReference type="PhylomeDB" id="R7Q8M3"/>
<evidence type="ECO:0000256" key="6">
    <source>
        <dbReference type="ARBA" id="ARBA00022989"/>
    </source>
</evidence>
<evidence type="ECO:0000256" key="7">
    <source>
        <dbReference type="ARBA" id="ARBA00023034"/>
    </source>
</evidence>
<name>R7Q8M3_CHOCR</name>
<organism evidence="10 11">
    <name type="scientific">Chondrus crispus</name>
    <name type="common">Carrageen Irish moss</name>
    <name type="synonym">Polymorpha crispa</name>
    <dbReference type="NCBI Taxonomy" id="2769"/>
    <lineage>
        <taxon>Eukaryota</taxon>
        <taxon>Rhodophyta</taxon>
        <taxon>Florideophyceae</taxon>
        <taxon>Rhodymeniophycidae</taxon>
        <taxon>Gigartinales</taxon>
        <taxon>Gigartinaceae</taxon>
        <taxon>Chondrus</taxon>
    </lineage>
</organism>
<dbReference type="GO" id="GO:0005801">
    <property type="term" value="C:cis-Golgi network"/>
    <property type="evidence" value="ECO:0007669"/>
    <property type="project" value="InterPro"/>
</dbReference>
<dbReference type="EMBL" id="HG001656">
    <property type="protein sequence ID" value="CDF33741.1"/>
    <property type="molecule type" value="Genomic_DNA"/>
</dbReference>
<evidence type="ECO:0000256" key="3">
    <source>
        <dbReference type="ARBA" id="ARBA00022448"/>
    </source>
</evidence>
<keyword evidence="8 9" id="KW-0472">Membrane</keyword>
<dbReference type="STRING" id="2769.R7Q8M3"/>
<dbReference type="RefSeq" id="XP_005713560.1">
    <property type="nucleotide sequence ID" value="XM_005713503.1"/>
</dbReference>
<dbReference type="PANTHER" id="PTHR21094">
    <property type="entry name" value="GOS-28 SNARE- RELATED"/>
    <property type="match status" value="1"/>
</dbReference>
<comment type="similarity">
    <text evidence="2">Belongs to the GOSR1 family.</text>
</comment>
<keyword evidence="5" id="KW-0653">Protein transport</keyword>
<evidence type="ECO:0000256" key="8">
    <source>
        <dbReference type="ARBA" id="ARBA00023136"/>
    </source>
</evidence>
<keyword evidence="11" id="KW-1185">Reference proteome</keyword>
<dbReference type="GO" id="GO:0006888">
    <property type="term" value="P:endoplasmic reticulum to Golgi vesicle-mediated transport"/>
    <property type="evidence" value="ECO:0007669"/>
    <property type="project" value="InterPro"/>
</dbReference>